<dbReference type="WBParaSite" id="PSU_v2.g21028.t1">
    <property type="protein sequence ID" value="PSU_v2.g21028.t1"/>
    <property type="gene ID" value="PSU_v2.g21028"/>
</dbReference>
<sequence length="151" mass="17030">MDDDFNYGDDAFMYSQGMEFSFLNEPEPEPQPLSPIKKSPRKNQRFGTSSEMHKSFCSPQKKDISIIDLSESPLFARRPLSNTGSPIPSKRPPSISGSPVFAKRPPSINLDDPTTFSKPKELKFNIPENVPFSELDDEVSELISFNRNKTT</sequence>
<protein>
    <submittedName>
        <fullName evidence="3">Uncharacterized protein</fullName>
    </submittedName>
</protein>
<reference evidence="3" key="1">
    <citation type="submission" date="2022-11" db="UniProtKB">
        <authorList>
            <consortium name="WormBaseParasite"/>
        </authorList>
    </citation>
    <scope>IDENTIFICATION</scope>
</reference>
<keyword evidence="2" id="KW-1185">Reference proteome</keyword>
<accession>A0A914YU83</accession>
<dbReference type="Proteomes" id="UP000887577">
    <property type="component" value="Unplaced"/>
</dbReference>
<feature type="region of interest" description="Disordered" evidence="1">
    <location>
        <begin position="77"/>
        <end position="116"/>
    </location>
</feature>
<dbReference type="AlphaFoldDB" id="A0A914YU83"/>
<evidence type="ECO:0000313" key="3">
    <source>
        <dbReference type="WBParaSite" id="PSU_v2.g21028.t1"/>
    </source>
</evidence>
<organism evidence="2 3">
    <name type="scientific">Panagrolaimus superbus</name>
    <dbReference type="NCBI Taxonomy" id="310955"/>
    <lineage>
        <taxon>Eukaryota</taxon>
        <taxon>Metazoa</taxon>
        <taxon>Ecdysozoa</taxon>
        <taxon>Nematoda</taxon>
        <taxon>Chromadorea</taxon>
        <taxon>Rhabditida</taxon>
        <taxon>Tylenchina</taxon>
        <taxon>Panagrolaimomorpha</taxon>
        <taxon>Panagrolaimoidea</taxon>
        <taxon>Panagrolaimidae</taxon>
        <taxon>Panagrolaimus</taxon>
    </lineage>
</organism>
<name>A0A914YU83_9BILA</name>
<feature type="compositionally biased region" description="Low complexity" evidence="1">
    <location>
        <begin position="84"/>
        <end position="99"/>
    </location>
</feature>
<feature type="region of interest" description="Disordered" evidence="1">
    <location>
        <begin position="22"/>
        <end position="59"/>
    </location>
</feature>
<evidence type="ECO:0000256" key="1">
    <source>
        <dbReference type="SAM" id="MobiDB-lite"/>
    </source>
</evidence>
<evidence type="ECO:0000313" key="2">
    <source>
        <dbReference type="Proteomes" id="UP000887577"/>
    </source>
</evidence>
<proteinExistence type="predicted"/>